<comment type="caution">
    <text evidence="1">The sequence shown here is derived from an EMBL/GenBank/DDBJ whole genome shotgun (WGS) entry which is preliminary data.</text>
</comment>
<reference evidence="1 2" key="1">
    <citation type="submission" date="2018-08" db="EMBL/GenBank/DDBJ databases">
        <title>A genome reference for cultivated species of the human gut microbiota.</title>
        <authorList>
            <person name="Zou Y."/>
            <person name="Xue W."/>
            <person name="Luo G."/>
        </authorList>
    </citation>
    <scope>NUCLEOTIDE SEQUENCE [LARGE SCALE GENOMIC DNA]</scope>
    <source>
        <strain evidence="1 2">AF25-30LB</strain>
    </source>
</reference>
<sequence length="79" mass="8890">MKQKAKISYFIEVDIATPNYFKTVCVNVLNIAAIERAGKNTLLHLTIPNGNDGHIIYEVSESYDMVISQIEDALMLTKM</sequence>
<dbReference type="Proteomes" id="UP000266497">
    <property type="component" value="Unassembled WGS sequence"/>
</dbReference>
<name>A0A395UNT5_PHOVU</name>
<dbReference type="AlphaFoldDB" id="A0A395UNT5"/>
<accession>A0A395UNT5</accession>
<protein>
    <submittedName>
        <fullName evidence="1">Uncharacterized protein</fullName>
    </submittedName>
</protein>
<evidence type="ECO:0000313" key="1">
    <source>
        <dbReference type="EMBL" id="RGR40527.1"/>
    </source>
</evidence>
<dbReference type="EMBL" id="QRUD01000020">
    <property type="protein sequence ID" value="RGR40527.1"/>
    <property type="molecule type" value="Genomic_DNA"/>
</dbReference>
<organism evidence="1 2">
    <name type="scientific">Phocaeicola vulgatus</name>
    <name type="common">Bacteroides vulgatus</name>
    <dbReference type="NCBI Taxonomy" id="821"/>
    <lineage>
        <taxon>Bacteria</taxon>
        <taxon>Pseudomonadati</taxon>
        <taxon>Bacteroidota</taxon>
        <taxon>Bacteroidia</taxon>
        <taxon>Bacteroidales</taxon>
        <taxon>Bacteroidaceae</taxon>
        <taxon>Phocaeicola</taxon>
    </lineage>
</organism>
<dbReference type="RefSeq" id="WP_117892818.1">
    <property type="nucleotide sequence ID" value="NZ_QRUD01000020.1"/>
</dbReference>
<gene>
    <name evidence="1" type="ORF">DWY53_08935</name>
</gene>
<proteinExistence type="predicted"/>
<evidence type="ECO:0000313" key="2">
    <source>
        <dbReference type="Proteomes" id="UP000266497"/>
    </source>
</evidence>